<evidence type="ECO:0000313" key="4">
    <source>
        <dbReference type="Proteomes" id="UP000054262"/>
    </source>
</evidence>
<dbReference type="SUPFAM" id="SSF47616">
    <property type="entry name" value="GST C-terminal domain-like"/>
    <property type="match status" value="1"/>
</dbReference>
<dbReference type="PANTHER" id="PTHR43968">
    <property type="match status" value="1"/>
</dbReference>
<dbReference type="InterPro" id="IPR036249">
    <property type="entry name" value="Thioredoxin-like_sf"/>
</dbReference>
<dbReference type="InterPro" id="IPR050983">
    <property type="entry name" value="GST_Omega/HSP26"/>
</dbReference>
<evidence type="ECO:0000259" key="2">
    <source>
        <dbReference type="PROSITE" id="PS50405"/>
    </source>
</evidence>
<dbReference type="PANTHER" id="PTHR43968:SF6">
    <property type="entry name" value="GLUTATHIONE S-TRANSFERASE OMEGA"/>
    <property type="match status" value="1"/>
</dbReference>
<dbReference type="Proteomes" id="UP000054262">
    <property type="component" value="Unassembled WGS sequence"/>
</dbReference>
<dbReference type="InterPro" id="IPR040079">
    <property type="entry name" value="Glutathione_S-Trfase"/>
</dbReference>
<dbReference type="GO" id="GO:0006749">
    <property type="term" value="P:glutathione metabolic process"/>
    <property type="evidence" value="ECO:0007669"/>
    <property type="project" value="TreeGrafter"/>
</dbReference>
<dbReference type="Gene3D" id="3.40.30.10">
    <property type="entry name" value="Glutaredoxin"/>
    <property type="match status" value="1"/>
</dbReference>
<keyword evidence="4" id="KW-1185">Reference proteome</keyword>
<reference evidence="3 4" key="1">
    <citation type="submission" date="2006-11" db="EMBL/GenBank/DDBJ databases">
        <authorList>
            <person name="Giovannoni S."/>
            <person name="Vergin K."/>
            <person name="Ferriera S."/>
            <person name="Johnson J."/>
            <person name="Kravitz S."/>
            <person name="Beeson K."/>
            <person name="Sutton G."/>
            <person name="Rogers Y.-H."/>
            <person name="Friedman R."/>
            <person name="Frazier M."/>
            <person name="Venter J.C."/>
        </authorList>
    </citation>
    <scope>NUCLEOTIDE SEQUENCE [LARGE SCALE GENOMIC DNA]</scope>
    <source>
        <strain evidence="3 4">HTCC2181</strain>
    </source>
</reference>
<dbReference type="Pfam" id="PF13410">
    <property type="entry name" value="GST_C_2"/>
    <property type="match status" value="1"/>
</dbReference>
<dbReference type="PROSITE" id="PS50405">
    <property type="entry name" value="GST_CTER"/>
    <property type="match status" value="1"/>
</dbReference>
<evidence type="ECO:0000313" key="3">
    <source>
        <dbReference type="EMBL" id="EAV46856.1"/>
    </source>
</evidence>
<feature type="domain" description="GST N-terminal" evidence="1">
    <location>
        <begin position="13"/>
        <end position="91"/>
    </location>
</feature>
<dbReference type="GO" id="GO:0045174">
    <property type="term" value="F:glutathione dehydrogenase (ascorbate) activity"/>
    <property type="evidence" value="ECO:0007669"/>
    <property type="project" value="TreeGrafter"/>
</dbReference>
<evidence type="ECO:0000259" key="1">
    <source>
        <dbReference type="PROSITE" id="PS50404"/>
    </source>
</evidence>
<dbReference type="SFLD" id="SFLDS00019">
    <property type="entry name" value="Glutathione_Transferase_(cytos"/>
    <property type="match status" value="1"/>
</dbReference>
<dbReference type="Pfam" id="PF13417">
    <property type="entry name" value="GST_N_3"/>
    <property type="match status" value="1"/>
</dbReference>
<evidence type="ECO:0008006" key="5">
    <source>
        <dbReference type="Google" id="ProtNLM"/>
    </source>
</evidence>
<dbReference type="PROSITE" id="PS50404">
    <property type="entry name" value="GST_NTER"/>
    <property type="match status" value="1"/>
</dbReference>
<organism evidence="3 4">
    <name type="scientific">Methylophilales bacterium HTCC2181</name>
    <dbReference type="NCBI Taxonomy" id="383631"/>
    <lineage>
        <taxon>Bacteria</taxon>
        <taxon>Pseudomonadati</taxon>
        <taxon>Pseudomonadota</taxon>
        <taxon>Betaproteobacteria</taxon>
        <taxon>Nitrosomonadales</taxon>
        <taxon>OM43 clade</taxon>
    </lineage>
</organism>
<gene>
    <name evidence="3" type="ORF">MB2181_02245</name>
</gene>
<comment type="caution">
    <text evidence="3">The sequence shown here is derived from an EMBL/GenBank/DDBJ whole genome shotgun (WGS) entry which is preliminary data.</text>
</comment>
<dbReference type="InterPro" id="IPR004045">
    <property type="entry name" value="Glutathione_S-Trfase_N"/>
</dbReference>
<dbReference type="AlphaFoldDB" id="A0P5P6"/>
<sequence>MNYVKKFSKINPNKPFLFSYRRCPYAMRARMALLSANISFDAYEISLRDKPLELLKLSPKGTVPVLLYKKQIIDESLEIMLWAYTNSEYSNHLKILNQIQRVDADRLIHTNDSQFKKSLDAYKYEPNDNVAIKDKLFKNGWGFLEAIEERFGNNAYLFSKEPTFADVAIFPFVRQFAYVDLDRFMEIPYIRTKAWFESMRKNDLFLNAMVKPIVTS</sequence>
<dbReference type="Gene3D" id="1.20.1050.10">
    <property type="match status" value="1"/>
</dbReference>
<dbReference type="GO" id="GO:0004364">
    <property type="term" value="F:glutathione transferase activity"/>
    <property type="evidence" value="ECO:0007669"/>
    <property type="project" value="TreeGrafter"/>
</dbReference>
<dbReference type="SUPFAM" id="SSF52833">
    <property type="entry name" value="Thioredoxin-like"/>
    <property type="match status" value="1"/>
</dbReference>
<feature type="domain" description="GST C-terminal" evidence="2">
    <location>
        <begin position="97"/>
        <end position="216"/>
    </location>
</feature>
<dbReference type="GO" id="GO:0005737">
    <property type="term" value="C:cytoplasm"/>
    <property type="evidence" value="ECO:0007669"/>
    <property type="project" value="TreeGrafter"/>
</dbReference>
<dbReference type="InterPro" id="IPR036282">
    <property type="entry name" value="Glutathione-S-Trfase_C_sf"/>
</dbReference>
<dbReference type="EMBL" id="AAUX01000001">
    <property type="protein sequence ID" value="EAV46856.1"/>
    <property type="molecule type" value="Genomic_DNA"/>
</dbReference>
<protein>
    <recommendedName>
        <fullName evidence="5">Glutathione S-transferase</fullName>
    </recommendedName>
</protein>
<proteinExistence type="predicted"/>
<dbReference type="PROSITE" id="PS51354">
    <property type="entry name" value="GLUTAREDOXIN_2"/>
    <property type="match status" value="1"/>
</dbReference>
<dbReference type="InterPro" id="IPR010987">
    <property type="entry name" value="Glutathione-S-Trfase_C-like"/>
</dbReference>
<dbReference type="OrthoDB" id="9813092at2"/>
<name>A0P5P6_9PROT</name>
<accession>A0P5P6</accession>